<dbReference type="EMBL" id="JAKZEL010000009">
    <property type="protein sequence ID" value="KAI4540508.1"/>
    <property type="molecule type" value="Genomic_DNA"/>
</dbReference>
<protein>
    <submittedName>
        <fullName evidence="2">Uncharacterized protein</fullName>
    </submittedName>
</protein>
<keyword evidence="3" id="KW-1185">Reference proteome</keyword>
<gene>
    <name evidence="2" type="ORF">MG293_009549</name>
</gene>
<keyword evidence="1" id="KW-0812">Transmembrane</keyword>
<feature type="transmembrane region" description="Helical" evidence="1">
    <location>
        <begin position="74"/>
        <end position="93"/>
    </location>
</feature>
<dbReference type="AlphaFoldDB" id="A0AAD4YAA1"/>
<reference evidence="2" key="1">
    <citation type="submission" date="2022-03" db="EMBL/GenBank/DDBJ databases">
        <title>Genomic analyses of argali, domestic sheep and their hybrids provide insights into chromosomal evolution, heterosis and genetic basis of agronomic traits.</title>
        <authorList>
            <person name="Li M."/>
        </authorList>
    </citation>
    <scope>NUCLEOTIDE SEQUENCE</scope>
    <source>
        <strain evidence="2">CAU-MHL-2022a</strain>
        <tissue evidence="2">Skin</tissue>
    </source>
</reference>
<feature type="transmembrane region" description="Helical" evidence="1">
    <location>
        <begin position="41"/>
        <end position="62"/>
    </location>
</feature>
<evidence type="ECO:0000313" key="3">
    <source>
        <dbReference type="Proteomes" id="UP001214576"/>
    </source>
</evidence>
<organism evidence="2 3">
    <name type="scientific">Ovis ammon polii</name>
    <dbReference type="NCBI Taxonomy" id="230172"/>
    <lineage>
        <taxon>Eukaryota</taxon>
        <taxon>Metazoa</taxon>
        <taxon>Chordata</taxon>
        <taxon>Craniata</taxon>
        <taxon>Vertebrata</taxon>
        <taxon>Euteleostomi</taxon>
        <taxon>Mammalia</taxon>
        <taxon>Eutheria</taxon>
        <taxon>Laurasiatheria</taxon>
        <taxon>Artiodactyla</taxon>
        <taxon>Ruminantia</taxon>
        <taxon>Pecora</taxon>
        <taxon>Bovidae</taxon>
        <taxon>Caprinae</taxon>
        <taxon>Ovis</taxon>
    </lineage>
</organism>
<keyword evidence="1" id="KW-0472">Membrane</keyword>
<sequence length="106" mass="12715">MLTTETGLFSCFQCWFRIWLPRVCQVRHYFSKCFPESLQNAVLVIFSIPYPCWIWSFLPPICDFSRNFRTKQRLIIILLYPPFSPSIALFFIGEIKYSEKLINYKT</sequence>
<comment type="caution">
    <text evidence="2">The sequence shown here is derived from an EMBL/GenBank/DDBJ whole genome shotgun (WGS) entry which is preliminary data.</text>
</comment>
<dbReference type="Proteomes" id="UP001214576">
    <property type="component" value="Unassembled WGS sequence"/>
</dbReference>
<proteinExistence type="predicted"/>
<name>A0AAD4YAA1_OVIAM</name>
<evidence type="ECO:0000313" key="2">
    <source>
        <dbReference type="EMBL" id="KAI4540508.1"/>
    </source>
</evidence>
<accession>A0AAD4YAA1</accession>
<evidence type="ECO:0000256" key="1">
    <source>
        <dbReference type="SAM" id="Phobius"/>
    </source>
</evidence>
<keyword evidence="1" id="KW-1133">Transmembrane helix</keyword>